<evidence type="ECO:0000313" key="2">
    <source>
        <dbReference type="Proteomes" id="UP001594351"/>
    </source>
</evidence>
<feature type="non-terminal residue" evidence="1">
    <location>
        <position position="1"/>
    </location>
</feature>
<comment type="caution">
    <text evidence="1">The sequence shown here is derived from an EMBL/GenBank/DDBJ whole genome shotgun (WGS) entry which is preliminary data.</text>
</comment>
<evidence type="ECO:0000313" key="1">
    <source>
        <dbReference type="EMBL" id="MFC1854096.1"/>
    </source>
</evidence>
<dbReference type="EMBL" id="JBHPBY010000716">
    <property type="protein sequence ID" value="MFC1854096.1"/>
    <property type="molecule type" value="Genomic_DNA"/>
</dbReference>
<organism evidence="1 2">
    <name type="scientific">candidate division CSSED10-310 bacterium</name>
    <dbReference type="NCBI Taxonomy" id="2855610"/>
    <lineage>
        <taxon>Bacteria</taxon>
        <taxon>Bacteria division CSSED10-310</taxon>
    </lineage>
</organism>
<proteinExistence type="predicted"/>
<reference evidence="1 2" key="1">
    <citation type="submission" date="2024-09" db="EMBL/GenBank/DDBJ databases">
        <title>Laminarin stimulates single cell rates of sulfate reduction while oxygen inhibits transcriptomic activity in coastal marine sediment.</title>
        <authorList>
            <person name="Lindsay M."/>
            <person name="Orcutt B."/>
            <person name="Emerson D."/>
            <person name="Stepanauskas R."/>
            <person name="D'Angelo T."/>
        </authorList>
    </citation>
    <scope>NUCLEOTIDE SEQUENCE [LARGE SCALE GENOMIC DNA]</scope>
    <source>
        <strain evidence="1">SAG AM-311-K15</strain>
    </source>
</reference>
<gene>
    <name evidence="1" type="ORF">ACFL27_28265</name>
</gene>
<dbReference type="Proteomes" id="UP001594351">
    <property type="component" value="Unassembled WGS sequence"/>
</dbReference>
<protein>
    <submittedName>
        <fullName evidence="1">Uncharacterized protein</fullName>
    </submittedName>
</protein>
<sequence length="85" mass="9897">LCSLCSRWSIKGTSKRQKMKNKTHIKALELSRTVYFDAGCSQANKDCLLVIYLWHFCSASSARRYVSKLTTENTESTEEKWKRMN</sequence>
<name>A0ABV6Z6M0_UNCC1</name>
<accession>A0ABV6Z6M0</accession>
<keyword evidence="2" id="KW-1185">Reference proteome</keyword>